<dbReference type="SUPFAM" id="SSF46689">
    <property type="entry name" value="Homeodomain-like"/>
    <property type="match status" value="1"/>
</dbReference>
<dbReference type="Pfam" id="PF12833">
    <property type="entry name" value="HTH_18"/>
    <property type="match status" value="1"/>
</dbReference>
<reference evidence="5 6" key="1">
    <citation type="submission" date="2012-08" db="EMBL/GenBank/DDBJ databases">
        <title>The Genome Sequence of Barnesiella intestinihominis YIT 11860.</title>
        <authorList>
            <consortium name="The Broad Institute Genome Sequencing Platform"/>
            <person name="Earl A."/>
            <person name="Ward D."/>
            <person name="Feldgarden M."/>
            <person name="Gevers D."/>
            <person name="Morotomi M."/>
            <person name="Walker B."/>
            <person name="Young S.K."/>
            <person name="Zeng Q."/>
            <person name="Gargeya S."/>
            <person name="Fitzgerald M."/>
            <person name="Haas B."/>
            <person name="Abouelleil A."/>
            <person name="Alvarado L."/>
            <person name="Arachchi H.M."/>
            <person name="Berlin A.M."/>
            <person name="Chapman S.B."/>
            <person name="Goldberg J."/>
            <person name="Griggs A."/>
            <person name="Gujja S."/>
            <person name="Hansen M."/>
            <person name="Howarth C."/>
            <person name="Imamovic A."/>
            <person name="Larimer J."/>
            <person name="McCowen C."/>
            <person name="Montmayeur A."/>
            <person name="Murphy C."/>
            <person name="Neiman D."/>
            <person name="Pearson M."/>
            <person name="Priest M."/>
            <person name="Roberts A."/>
            <person name="Saif S."/>
            <person name="Shea T."/>
            <person name="Sisk P."/>
            <person name="Sykes S."/>
            <person name="Wortman J."/>
            <person name="Nusbaum C."/>
            <person name="Birren B."/>
        </authorList>
    </citation>
    <scope>NUCLEOTIDE SEQUENCE [LARGE SCALE GENOMIC DNA]</scope>
    <source>
        <strain evidence="5 6">YIT 11860</strain>
    </source>
</reference>
<evidence type="ECO:0000256" key="1">
    <source>
        <dbReference type="ARBA" id="ARBA00023015"/>
    </source>
</evidence>
<evidence type="ECO:0000313" key="6">
    <source>
        <dbReference type="Proteomes" id="UP000006044"/>
    </source>
</evidence>
<dbReference type="PANTHER" id="PTHR43280:SF32">
    <property type="entry name" value="TRANSCRIPTIONAL REGULATORY PROTEIN"/>
    <property type="match status" value="1"/>
</dbReference>
<dbReference type="SMART" id="SM00342">
    <property type="entry name" value="HTH_ARAC"/>
    <property type="match status" value="1"/>
</dbReference>
<dbReference type="Proteomes" id="UP000006044">
    <property type="component" value="Unassembled WGS sequence"/>
</dbReference>
<dbReference type="Gene3D" id="1.10.10.60">
    <property type="entry name" value="Homeodomain-like"/>
    <property type="match status" value="1"/>
</dbReference>
<dbReference type="STRING" id="742726.HMPREF9448_00399"/>
<dbReference type="EMBL" id="ADLE01000001">
    <property type="protein sequence ID" value="EJZ66222.1"/>
    <property type="molecule type" value="Genomic_DNA"/>
</dbReference>
<accession>K0X455</accession>
<sequence>MDKKGIESFTLAQLSKLIKRNNPTGLDDDFIIIGENLPNTELFKYPCRVDALVAVICLEGELICNINLKEYRITTNMMIINTPENIIQVKDIGNRKFYGIAVSSAFFEQSFLDARDMIPLYMQIQKEPCFHLSNEDTDIFCQFISLMQLICHTQDTPKKTATLLRLGSALMYKIHDTILAHDSPSKNEIKMSRQEIFFGKFIALLTQYHTQERSVTFYAEKLCITPKYFSTLIKKQTGKSAAQWIDDYVILEAKNLLKFSGMSIQEIAYHLNFSTQSFFGKYFKHQTGLSPSEYRSSE</sequence>
<organism evidence="5 6">
    <name type="scientific">Barnesiella intestinihominis YIT 11860</name>
    <dbReference type="NCBI Taxonomy" id="742726"/>
    <lineage>
        <taxon>Bacteria</taxon>
        <taxon>Pseudomonadati</taxon>
        <taxon>Bacteroidota</taxon>
        <taxon>Bacteroidia</taxon>
        <taxon>Bacteroidales</taxon>
        <taxon>Barnesiellaceae</taxon>
        <taxon>Barnesiella</taxon>
    </lineage>
</organism>
<keyword evidence="3" id="KW-0804">Transcription</keyword>
<evidence type="ECO:0000256" key="2">
    <source>
        <dbReference type="ARBA" id="ARBA00023125"/>
    </source>
</evidence>
<feature type="domain" description="HTH araC/xylS-type" evidence="4">
    <location>
        <begin position="199"/>
        <end position="297"/>
    </location>
</feature>
<dbReference type="PATRIC" id="fig|742726.3.peg.411"/>
<dbReference type="HOGENOM" id="CLU_000445_88_2_10"/>
<evidence type="ECO:0000313" key="5">
    <source>
        <dbReference type="EMBL" id="EJZ66222.1"/>
    </source>
</evidence>
<dbReference type="InterPro" id="IPR020449">
    <property type="entry name" value="Tscrpt_reg_AraC-type_HTH"/>
</dbReference>
<gene>
    <name evidence="5" type="ORF">HMPREF9448_00399</name>
</gene>
<keyword evidence="2" id="KW-0238">DNA-binding</keyword>
<keyword evidence="6" id="KW-1185">Reference proteome</keyword>
<dbReference type="GO" id="GO:0003700">
    <property type="term" value="F:DNA-binding transcription factor activity"/>
    <property type="evidence" value="ECO:0007669"/>
    <property type="project" value="InterPro"/>
</dbReference>
<proteinExistence type="predicted"/>
<dbReference type="PROSITE" id="PS01124">
    <property type="entry name" value="HTH_ARAC_FAMILY_2"/>
    <property type="match status" value="1"/>
</dbReference>
<name>K0X455_9BACT</name>
<dbReference type="OrthoDB" id="1372329at2"/>
<protein>
    <recommendedName>
        <fullName evidence="4">HTH araC/xylS-type domain-containing protein</fullName>
    </recommendedName>
</protein>
<dbReference type="RefSeq" id="WP_008860896.1">
    <property type="nucleotide sequence ID" value="NZ_CAXSNY010000002.1"/>
</dbReference>
<dbReference type="AlphaFoldDB" id="K0X455"/>
<dbReference type="PANTHER" id="PTHR43280">
    <property type="entry name" value="ARAC-FAMILY TRANSCRIPTIONAL REGULATOR"/>
    <property type="match status" value="1"/>
</dbReference>
<dbReference type="InterPro" id="IPR018060">
    <property type="entry name" value="HTH_AraC"/>
</dbReference>
<comment type="caution">
    <text evidence="5">The sequence shown here is derived from an EMBL/GenBank/DDBJ whole genome shotgun (WGS) entry which is preliminary data.</text>
</comment>
<dbReference type="InterPro" id="IPR009057">
    <property type="entry name" value="Homeodomain-like_sf"/>
</dbReference>
<dbReference type="GeneID" id="77847750"/>
<dbReference type="eggNOG" id="COG2207">
    <property type="taxonomic scope" value="Bacteria"/>
</dbReference>
<dbReference type="GO" id="GO:0043565">
    <property type="term" value="F:sequence-specific DNA binding"/>
    <property type="evidence" value="ECO:0007669"/>
    <property type="project" value="InterPro"/>
</dbReference>
<evidence type="ECO:0000259" key="4">
    <source>
        <dbReference type="PROSITE" id="PS01124"/>
    </source>
</evidence>
<evidence type="ECO:0000256" key="3">
    <source>
        <dbReference type="ARBA" id="ARBA00023163"/>
    </source>
</evidence>
<dbReference type="PRINTS" id="PR00032">
    <property type="entry name" value="HTHARAC"/>
</dbReference>
<keyword evidence="1" id="KW-0805">Transcription regulation</keyword>